<name>A0ABR6NG85_9SPHN</name>
<evidence type="ECO:0000256" key="1">
    <source>
        <dbReference type="SAM" id="SignalP"/>
    </source>
</evidence>
<dbReference type="InterPro" id="IPR001466">
    <property type="entry name" value="Beta-lactam-related"/>
</dbReference>
<dbReference type="PANTHER" id="PTHR46825">
    <property type="entry name" value="D-ALANYL-D-ALANINE-CARBOXYPEPTIDASE/ENDOPEPTIDASE AMPH"/>
    <property type="match status" value="1"/>
</dbReference>
<dbReference type="SUPFAM" id="SSF56601">
    <property type="entry name" value="beta-lactamase/transpeptidase-like"/>
    <property type="match status" value="1"/>
</dbReference>
<dbReference type="InterPro" id="IPR012338">
    <property type="entry name" value="Beta-lactam/transpept-like"/>
</dbReference>
<organism evidence="3 4">
    <name type="scientific">Sphingobium lignivorans</name>
    <dbReference type="NCBI Taxonomy" id="2735886"/>
    <lineage>
        <taxon>Bacteria</taxon>
        <taxon>Pseudomonadati</taxon>
        <taxon>Pseudomonadota</taxon>
        <taxon>Alphaproteobacteria</taxon>
        <taxon>Sphingomonadales</taxon>
        <taxon>Sphingomonadaceae</taxon>
        <taxon>Sphingobium</taxon>
    </lineage>
</organism>
<dbReference type="Proteomes" id="UP001138540">
    <property type="component" value="Unassembled WGS sequence"/>
</dbReference>
<dbReference type="InterPro" id="IPR050491">
    <property type="entry name" value="AmpC-like"/>
</dbReference>
<comment type="caution">
    <text evidence="3">The sequence shown here is derived from an EMBL/GenBank/DDBJ whole genome shotgun (WGS) entry which is preliminary data.</text>
</comment>
<dbReference type="EMBL" id="JACHKA010000001">
    <property type="protein sequence ID" value="MBB5986295.1"/>
    <property type="molecule type" value="Genomic_DNA"/>
</dbReference>
<dbReference type="Gene3D" id="3.40.710.10">
    <property type="entry name" value="DD-peptidase/beta-lactamase superfamily"/>
    <property type="match status" value="1"/>
</dbReference>
<dbReference type="Pfam" id="PF00144">
    <property type="entry name" value="Beta-lactamase"/>
    <property type="match status" value="1"/>
</dbReference>
<accession>A0ABR6NG85</accession>
<evidence type="ECO:0000259" key="2">
    <source>
        <dbReference type="Pfam" id="PF00144"/>
    </source>
</evidence>
<dbReference type="PANTHER" id="PTHR46825:SF9">
    <property type="entry name" value="BETA-LACTAMASE-RELATED DOMAIN-CONTAINING PROTEIN"/>
    <property type="match status" value="1"/>
</dbReference>
<evidence type="ECO:0000313" key="3">
    <source>
        <dbReference type="EMBL" id="MBB5986295.1"/>
    </source>
</evidence>
<feature type="domain" description="Beta-lactamase-related" evidence="2">
    <location>
        <begin position="54"/>
        <end position="404"/>
    </location>
</feature>
<feature type="signal peptide" evidence="1">
    <location>
        <begin position="1"/>
        <end position="23"/>
    </location>
</feature>
<protein>
    <submittedName>
        <fullName evidence="3">CubicO group peptidase (Beta-lactamase class C family)</fullName>
    </submittedName>
</protein>
<evidence type="ECO:0000313" key="4">
    <source>
        <dbReference type="Proteomes" id="UP001138540"/>
    </source>
</evidence>
<sequence length="519" mass="54806">MSIAARIMPCLAAPLALSLVAAAAPGIAQPVAASTPADADASLPPEIAAALPDVDRIFADYQRESHSPGMVYGIVANGRLVHVKGLGVQDLEQRRPVSADSLFRIASMTKSFTALAILQLRDAGKLSLDDLAEKHVPQMRGWTYPADWPRIRVRDLLTHSAGLVTDNPWGDRQQYLPQAAFTAMLEAGVPLSRPAGTVFEYSNFGYAVLGRIVANVSGMAYADYMQRHILRPLGMASSGYDVAAAPLARRALGYRWEDEAWRPEPELADGAFNAMGGLQVSANDYARYVAFLLSAWPARAGEQSGPLPRASVRMLVQGAGFASLAQRPGASGGANACRQSVTYGFGMRVARDCALGLTLGHSGGYPGYGSFVLLMPDAGIGLFAFSNRTYNSSTPAVWDAAMALHRAGAIKPRPTPVSPLLAQGYAAAGRIYAAGDVLAAKDALAMNFLLDRDAAHWAQALADVKRQAGDCGTDAPIRATGALSGTFSWTCATGTVKGNVLLAPTANATIQELEFESAR</sequence>
<keyword evidence="4" id="KW-1185">Reference proteome</keyword>
<proteinExistence type="predicted"/>
<keyword evidence="1" id="KW-0732">Signal</keyword>
<gene>
    <name evidence="3" type="ORF">HNP60_002269</name>
</gene>
<feature type="chain" id="PRO_5045910836" evidence="1">
    <location>
        <begin position="24"/>
        <end position="519"/>
    </location>
</feature>
<reference evidence="3 4" key="1">
    <citation type="submission" date="2020-08" db="EMBL/GenBank/DDBJ databases">
        <title>Exploring microbial biodiversity for novel pathways involved in the catabolism of aromatic compounds derived from lignin.</title>
        <authorList>
            <person name="Elkins J."/>
        </authorList>
    </citation>
    <scope>NUCLEOTIDE SEQUENCE [LARGE SCALE GENOMIC DNA]</scope>
    <source>
        <strain evidence="3 4">B1D3A</strain>
    </source>
</reference>
<dbReference type="RefSeq" id="WP_184153636.1">
    <property type="nucleotide sequence ID" value="NZ_JACHKA010000001.1"/>
</dbReference>